<dbReference type="InterPro" id="IPR008278">
    <property type="entry name" value="4-PPantetheinyl_Trfase_dom"/>
</dbReference>
<evidence type="ECO:0000256" key="7">
    <source>
        <dbReference type="ARBA" id="ARBA00023160"/>
    </source>
</evidence>
<dbReference type="EC" id="2.7.8.7" evidence="8"/>
<dbReference type="InterPro" id="IPR002582">
    <property type="entry name" value="ACPS"/>
</dbReference>
<gene>
    <name evidence="8" type="primary">acpS</name>
    <name evidence="10" type="ORF">HCN52_02390</name>
</gene>
<evidence type="ECO:0000259" key="9">
    <source>
        <dbReference type="Pfam" id="PF01648"/>
    </source>
</evidence>
<keyword evidence="1 8" id="KW-0444">Lipid biosynthesis</keyword>
<comment type="cofactor">
    <cofactor evidence="8">
        <name>Mg(2+)</name>
        <dbReference type="ChEBI" id="CHEBI:18420"/>
    </cofactor>
</comment>
<evidence type="ECO:0000256" key="5">
    <source>
        <dbReference type="ARBA" id="ARBA00022842"/>
    </source>
</evidence>
<evidence type="ECO:0000256" key="1">
    <source>
        <dbReference type="ARBA" id="ARBA00022516"/>
    </source>
</evidence>
<proteinExistence type="inferred from homology"/>
<sequence>MDGPAGHLIAVGHDLQAIDRLRTATALRGPGVFFTGPELDRFAAALVPLQSAAAGFAAKEALFKALPATRRPWFWTDAELVHDRHGAPRFRVHGELARHLRHEGLTVAVSLSHSGDYVSAVVVVSGGRPASLPHRSRTGRTPRRVLRRIAARPGRTPR</sequence>
<feature type="domain" description="4'-phosphopantetheinyl transferase" evidence="9">
    <location>
        <begin position="10"/>
        <end position="120"/>
    </location>
</feature>
<dbReference type="InterPro" id="IPR004568">
    <property type="entry name" value="Ppantetheine-prot_Trfase_dom"/>
</dbReference>
<dbReference type="RefSeq" id="WP_168086648.1">
    <property type="nucleotide sequence ID" value="NZ_BHZH01000023.1"/>
</dbReference>
<dbReference type="Gene3D" id="3.90.470.20">
    <property type="entry name" value="4'-phosphopantetheinyl transferase domain"/>
    <property type="match status" value="1"/>
</dbReference>
<keyword evidence="8" id="KW-0963">Cytoplasm</keyword>
<comment type="subcellular location">
    <subcellularLocation>
        <location evidence="8">Cytoplasm</location>
    </subcellularLocation>
</comment>
<keyword evidence="3 8" id="KW-0479">Metal-binding</keyword>
<keyword evidence="11" id="KW-1185">Reference proteome</keyword>
<keyword evidence="6 8" id="KW-0443">Lipid metabolism</keyword>
<evidence type="ECO:0000256" key="4">
    <source>
        <dbReference type="ARBA" id="ARBA00022832"/>
    </source>
</evidence>
<dbReference type="SUPFAM" id="SSF56214">
    <property type="entry name" value="4'-phosphopantetheinyl transferase"/>
    <property type="match status" value="1"/>
</dbReference>
<feature type="binding site" evidence="8">
    <location>
        <position position="14"/>
    </location>
    <ligand>
        <name>Mg(2+)</name>
        <dbReference type="ChEBI" id="CHEBI:18420"/>
    </ligand>
</feature>
<protein>
    <recommendedName>
        <fullName evidence="8">Holo-[acyl-carrier-protein] synthase</fullName>
        <shortName evidence="8">Holo-ACP synthase</shortName>
        <ecNumber evidence="8">2.7.8.7</ecNumber>
    </recommendedName>
    <alternativeName>
        <fullName evidence="8">4'-phosphopantetheinyl transferase AcpS</fullName>
    </alternativeName>
</protein>
<comment type="similarity">
    <text evidence="8">Belongs to the P-Pant transferase superfamily. AcpS family.</text>
</comment>
<name>A0ABX1C4M9_9ACTN</name>
<feature type="binding site" evidence="8">
    <location>
        <position position="60"/>
    </location>
    <ligand>
        <name>Mg(2+)</name>
        <dbReference type="ChEBI" id="CHEBI:18420"/>
    </ligand>
</feature>
<keyword evidence="7 8" id="KW-0275">Fatty acid biosynthesis</keyword>
<dbReference type="NCBIfam" id="TIGR00556">
    <property type="entry name" value="pantethn_trn"/>
    <property type="match status" value="1"/>
</dbReference>
<accession>A0ABX1C4M9</accession>
<comment type="caution">
    <text evidence="10">The sequence shown here is derived from an EMBL/GenBank/DDBJ whole genome shotgun (WGS) entry which is preliminary data.</text>
</comment>
<keyword evidence="2 8" id="KW-0808">Transferase</keyword>
<comment type="catalytic activity">
    <reaction evidence="8">
        <text>apo-[ACP] + CoA = holo-[ACP] + adenosine 3',5'-bisphosphate + H(+)</text>
        <dbReference type="Rhea" id="RHEA:12068"/>
        <dbReference type="Rhea" id="RHEA-COMP:9685"/>
        <dbReference type="Rhea" id="RHEA-COMP:9690"/>
        <dbReference type="ChEBI" id="CHEBI:15378"/>
        <dbReference type="ChEBI" id="CHEBI:29999"/>
        <dbReference type="ChEBI" id="CHEBI:57287"/>
        <dbReference type="ChEBI" id="CHEBI:58343"/>
        <dbReference type="ChEBI" id="CHEBI:64479"/>
        <dbReference type="EC" id="2.7.8.7"/>
    </reaction>
</comment>
<dbReference type="GO" id="GO:0016740">
    <property type="term" value="F:transferase activity"/>
    <property type="evidence" value="ECO:0007669"/>
    <property type="project" value="UniProtKB-KW"/>
</dbReference>
<evidence type="ECO:0000256" key="3">
    <source>
        <dbReference type="ARBA" id="ARBA00022723"/>
    </source>
</evidence>
<dbReference type="HAMAP" id="MF_00101">
    <property type="entry name" value="AcpS"/>
    <property type="match status" value="1"/>
</dbReference>
<keyword evidence="5 8" id="KW-0460">Magnesium</keyword>
<evidence type="ECO:0000313" key="10">
    <source>
        <dbReference type="EMBL" id="NJQ13823.1"/>
    </source>
</evidence>
<organism evidence="10 11">
    <name type="scientific">Streptomyces bohaiensis</name>
    <dbReference type="NCBI Taxonomy" id="1431344"/>
    <lineage>
        <taxon>Bacteria</taxon>
        <taxon>Bacillati</taxon>
        <taxon>Actinomycetota</taxon>
        <taxon>Actinomycetes</taxon>
        <taxon>Kitasatosporales</taxon>
        <taxon>Streptomycetaceae</taxon>
        <taxon>Streptomyces</taxon>
    </lineage>
</organism>
<dbReference type="Pfam" id="PF01648">
    <property type="entry name" value="ACPS"/>
    <property type="match status" value="1"/>
</dbReference>
<reference evidence="10 11" key="1">
    <citation type="submission" date="2020-03" db="EMBL/GenBank/DDBJ databases">
        <title>Draft genome of Streptomyces sp. ventii, isolated from the Axial Seamount in the Pacific Ocean, and resequencing of the two type strains Streptomyces lonarensis strain NCL 716 and Streptomyces bohaiensis strain 11A07.</title>
        <authorList>
            <person name="Loughran R.M."/>
            <person name="Pfannmuller K.M."/>
            <person name="Wasson B.J."/>
            <person name="Deadmond M.C."/>
            <person name="Paddock B.E."/>
            <person name="Koyack M.J."/>
            <person name="Gallegos D.A."/>
            <person name="Mitchell E.A."/>
            <person name="Ushijima B."/>
            <person name="Saw J.H."/>
            <person name="Mcphail K.L."/>
            <person name="Videau P."/>
        </authorList>
    </citation>
    <scope>NUCLEOTIDE SEQUENCE [LARGE SCALE GENOMIC DNA]</scope>
    <source>
        <strain evidence="10 11">11A07</strain>
    </source>
</reference>
<comment type="function">
    <text evidence="8">Transfers the 4'-phosphopantetheine moiety from coenzyme A to a Ser of acyl-carrier-protein.</text>
</comment>
<dbReference type="EMBL" id="JAAVJC010000008">
    <property type="protein sequence ID" value="NJQ13823.1"/>
    <property type="molecule type" value="Genomic_DNA"/>
</dbReference>
<evidence type="ECO:0000256" key="8">
    <source>
        <dbReference type="HAMAP-Rule" id="MF_00101"/>
    </source>
</evidence>
<dbReference type="Proteomes" id="UP000727056">
    <property type="component" value="Unassembled WGS sequence"/>
</dbReference>
<evidence type="ECO:0000256" key="6">
    <source>
        <dbReference type="ARBA" id="ARBA00023098"/>
    </source>
</evidence>
<evidence type="ECO:0000313" key="11">
    <source>
        <dbReference type="Proteomes" id="UP000727056"/>
    </source>
</evidence>
<dbReference type="InterPro" id="IPR037143">
    <property type="entry name" value="4-PPantetheinyl_Trfase_dom_sf"/>
</dbReference>
<keyword evidence="4 8" id="KW-0276">Fatty acid metabolism</keyword>
<evidence type="ECO:0000256" key="2">
    <source>
        <dbReference type="ARBA" id="ARBA00022679"/>
    </source>
</evidence>